<dbReference type="PANTHER" id="PTHR33137">
    <property type="entry name" value="MEDIATOR OF RNA POLYMERASE II TRANSCRIPTION SUBUNIT 15A-RELATED"/>
    <property type="match status" value="1"/>
</dbReference>
<protein>
    <submittedName>
        <fullName evidence="4">MATH domain-containing protein</fullName>
    </submittedName>
</protein>
<evidence type="ECO:0000259" key="2">
    <source>
        <dbReference type="PROSITE" id="PS50144"/>
    </source>
</evidence>
<dbReference type="InterPro" id="IPR002083">
    <property type="entry name" value="MATH/TRAF_dom"/>
</dbReference>
<feature type="region of interest" description="Disordered" evidence="1">
    <location>
        <begin position="1"/>
        <end position="62"/>
    </location>
</feature>
<dbReference type="Proteomes" id="UP000887561">
    <property type="component" value="Unplaced"/>
</dbReference>
<proteinExistence type="predicted"/>
<accession>A0A915M1C9</accession>
<reference evidence="4" key="1">
    <citation type="submission" date="2022-11" db="UniProtKB">
        <authorList>
            <consortium name="WormBaseParasite"/>
        </authorList>
    </citation>
    <scope>IDENTIFICATION</scope>
</reference>
<feature type="domain" description="MATH" evidence="2">
    <location>
        <begin position="190"/>
        <end position="319"/>
    </location>
</feature>
<feature type="region of interest" description="Disordered" evidence="1">
    <location>
        <begin position="601"/>
        <end position="628"/>
    </location>
</feature>
<evidence type="ECO:0000313" key="3">
    <source>
        <dbReference type="Proteomes" id="UP000887561"/>
    </source>
</evidence>
<dbReference type="SUPFAM" id="SSF49599">
    <property type="entry name" value="TRAF domain-like"/>
    <property type="match status" value="1"/>
</dbReference>
<feature type="compositionally biased region" description="Low complexity" evidence="1">
    <location>
        <begin position="787"/>
        <end position="804"/>
    </location>
</feature>
<dbReference type="InterPro" id="IPR008974">
    <property type="entry name" value="TRAF-like"/>
</dbReference>
<organism evidence="3 4">
    <name type="scientific">Meloidogyne javanica</name>
    <name type="common">Root-knot nematode worm</name>
    <dbReference type="NCBI Taxonomy" id="6303"/>
    <lineage>
        <taxon>Eukaryota</taxon>
        <taxon>Metazoa</taxon>
        <taxon>Ecdysozoa</taxon>
        <taxon>Nematoda</taxon>
        <taxon>Chromadorea</taxon>
        <taxon>Rhabditida</taxon>
        <taxon>Tylenchina</taxon>
        <taxon>Tylenchomorpha</taxon>
        <taxon>Tylenchoidea</taxon>
        <taxon>Meloidogynidae</taxon>
        <taxon>Meloidogyninae</taxon>
        <taxon>Meloidogyne</taxon>
        <taxon>Meloidogyne incognita group</taxon>
    </lineage>
</organism>
<dbReference type="GO" id="GO:0003713">
    <property type="term" value="F:transcription coactivator activity"/>
    <property type="evidence" value="ECO:0007669"/>
    <property type="project" value="InterPro"/>
</dbReference>
<feature type="compositionally biased region" description="Acidic residues" evidence="1">
    <location>
        <begin position="52"/>
        <end position="62"/>
    </location>
</feature>
<dbReference type="AlphaFoldDB" id="A0A915M1C9"/>
<sequence length="970" mass="108233">MTTNQSGDTSPGGSNSISNSSVRTTRTSEDEEGQVAPHNAFHLGCCSSPEPQEQDEDSDGQCCDEEEALSRLAVASGLRDPSVGVQTEYNDEFPPLRFLRALGEDPSGFIQQQQAFYFTGSSDVVPASLLHLQQPSQQNNNNNHPLPSQLPIPTLSAAANQQTTNTASNTAINAASAASVTMDASSSCSDGTLQLVIQNFRHMSDTVRGPCKYIQTVPWRIMVMPRQHVVQKKGTQKCLGFFLQCCPDAYSESWSCQASAELRLISQKAGIPNFIRKTNHVYTAKENDWGYSCFMTWADILDESQGYIKDDKVTLEVQVKADPPKNILTHSEFKKKIQDYKRLADLQCQRGLIDKAIDCNTQALKFCKDKDPQCKIELETQKAHLIDMKLKQSIQRIEKDGKQAGGGTKKRLYKSASTNELGAVGAICKGDKDSNRLKEQIAKLELIASPFEKPDPLLLEGIMKLSPEEADKALVKAITFYALERENDRDRGSINDSNQLDRLETVIRNKFCESCLHEGHLQIGKRETSESGCQTEFARRIPREAIPADDATLRIMQQLQQQQQHLLGQHATNEEYINALKTQAFAAVQQQQQQQAVQQQQNQQQQPVVNVPTRRKKAAAKKGLQQQQKQQQQQMAEFQQKQQNLIQQQQQLQQQFIQVIKSFLNLEVANARSVQQQQMADCTNQSTVGLVDAMNLDLNNPQMGGLFANSKPLLNTSGIDMNLAALTNLDLSKIQFSSSDPVTMSETNAVNAQSNNNNTVFSRQYIEEWLRYNTRHLLKANFDDKQQQQPSVASSISASSMPGGSNSDAAMASLANQIYSVDPQDVTATQAALFQLHCLNAKNIQNKVDEFVQTLETHANFRDLRNCIDRLLTLCADDENFTSADDTVSVISVSECSGRDFDANKEAAIIQDYSALQHPFIEEDPHDYILLRELKQQEIMLSTRLNSILYQLHQASISDIVDRIEAKVKV</sequence>
<keyword evidence="3" id="KW-1185">Reference proteome</keyword>
<dbReference type="PANTHER" id="PTHR33137:SF4">
    <property type="entry name" value="MEDIATOR OF RNA POLYMERASE II TRANSCRIPTION SUBUNIT 15A-RELATED"/>
    <property type="match status" value="1"/>
</dbReference>
<dbReference type="InterPro" id="IPR044661">
    <property type="entry name" value="MED15a/b/c-like"/>
</dbReference>
<dbReference type="GO" id="GO:0031490">
    <property type="term" value="F:chromatin DNA binding"/>
    <property type="evidence" value="ECO:0007669"/>
    <property type="project" value="InterPro"/>
</dbReference>
<feature type="compositionally biased region" description="Low complexity" evidence="1">
    <location>
        <begin position="9"/>
        <end position="25"/>
    </location>
</feature>
<evidence type="ECO:0000313" key="4">
    <source>
        <dbReference type="WBParaSite" id="scaffold2595_cov263.g5117"/>
    </source>
</evidence>
<feature type="compositionally biased region" description="Low complexity" evidence="1">
    <location>
        <begin position="601"/>
        <end position="612"/>
    </location>
</feature>
<dbReference type="PROSITE" id="PS50144">
    <property type="entry name" value="MATH"/>
    <property type="match status" value="1"/>
</dbReference>
<dbReference type="Pfam" id="PF22486">
    <property type="entry name" value="MATH_2"/>
    <property type="match status" value="1"/>
</dbReference>
<feature type="region of interest" description="Disordered" evidence="1">
    <location>
        <begin position="783"/>
        <end position="804"/>
    </location>
</feature>
<evidence type="ECO:0000256" key="1">
    <source>
        <dbReference type="SAM" id="MobiDB-lite"/>
    </source>
</evidence>
<name>A0A915M1C9_MELJA</name>
<dbReference type="SMART" id="SM00061">
    <property type="entry name" value="MATH"/>
    <property type="match status" value="1"/>
</dbReference>
<dbReference type="Gene3D" id="2.60.210.10">
    <property type="entry name" value="Apoptosis, Tumor Necrosis Factor Receptor Associated Protein 2, Chain A"/>
    <property type="match status" value="1"/>
</dbReference>
<dbReference type="WBParaSite" id="scaffold2595_cov263.g5117">
    <property type="protein sequence ID" value="scaffold2595_cov263.g5117"/>
    <property type="gene ID" value="scaffold2595_cov263.g5117"/>
</dbReference>